<dbReference type="Pfam" id="PF10932">
    <property type="entry name" value="DUF2783"/>
    <property type="match status" value="1"/>
</dbReference>
<gene>
    <name evidence="1" type="ORF">PRZ01_00045</name>
</gene>
<keyword evidence="2" id="KW-1185">Reference proteome</keyword>
<dbReference type="Proteomes" id="UP001219862">
    <property type="component" value="Unassembled WGS sequence"/>
</dbReference>
<dbReference type="InterPro" id="IPR021233">
    <property type="entry name" value="DUF2783"/>
</dbReference>
<sequence length="88" mass="9409">MNYPDIKRLIRSPNMADPDAFYEALIHTQRDLNDEQADALLARLVLVLANHIGDAAVLGEALALARETAFLPSARGAAALPGTTPSNL</sequence>
<name>A0ABT5KL68_9BURK</name>
<dbReference type="EMBL" id="JAQQXS010000001">
    <property type="protein sequence ID" value="MDC8783582.1"/>
    <property type="molecule type" value="Genomic_DNA"/>
</dbReference>
<evidence type="ECO:0000313" key="1">
    <source>
        <dbReference type="EMBL" id="MDC8783582.1"/>
    </source>
</evidence>
<comment type="caution">
    <text evidence="1">The sequence shown here is derived from an EMBL/GenBank/DDBJ whole genome shotgun (WGS) entry which is preliminary data.</text>
</comment>
<dbReference type="RefSeq" id="WP_273594712.1">
    <property type="nucleotide sequence ID" value="NZ_JAQQXS010000001.1"/>
</dbReference>
<evidence type="ECO:0000313" key="2">
    <source>
        <dbReference type="Proteomes" id="UP001219862"/>
    </source>
</evidence>
<reference evidence="1 2" key="1">
    <citation type="submission" date="2022-10" db="EMBL/GenBank/DDBJ databases">
        <title>paucibacter sp. hw8 Genome sequencing.</title>
        <authorList>
            <person name="Park S."/>
        </authorList>
    </citation>
    <scope>NUCLEOTIDE SEQUENCE [LARGE SCALE GENOMIC DNA]</scope>
    <source>
        <strain evidence="2">hw8</strain>
    </source>
</reference>
<accession>A0ABT5KL68</accession>
<protein>
    <submittedName>
        <fullName evidence="1">DUF2783 domain-containing protein</fullName>
    </submittedName>
</protein>
<proteinExistence type="predicted"/>
<organism evidence="1 2">
    <name type="scientific">Roseateles koreensis</name>
    <dbReference type="NCBI Taxonomy" id="2987526"/>
    <lineage>
        <taxon>Bacteria</taxon>
        <taxon>Pseudomonadati</taxon>
        <taxon>Pseudomonadota</taxon>
        <taxon>Betaproteobacteria</taxon>
        <taxon>Burkholderiales</taxon>
        <taxon>Sphaerotilaceae</taxon>
        <taxon>Roseateles</taxon>
    </lineage>
</organism>